<evidence type="ECO:0000313" key="6">
    <source>
        <dbReference type="EMBL" id="NMO17170.1"/>
    </source>
</evidence>
<dbReference type="Proteomes" id="UP000518300">
    <property type="component" value="Unassembled WGS sequence"/>
</dbReference>
<evidence type="ECO:0000256" key="3">
    <source>
        <dbReference type="ARBA" id="ARBA00022801"/>
    </source>
</evidence>
<dbReference type="Gene3D" id="3.60.15.10">
    <property type="entry name" value="Ribonuclease Z/Hydroxyacylglutathione hydrolase-like"/>
    <property type="match status" value="1"/>
</dbReference>
<dbReference type="EMBL" id="JABBJJ010000090">
    <property type="protein sequence ID" value="NMO17170.1"/>
    <property type="molecule type" value="Genomic_DNA"/>
</dbReference>
<gene>
    <name evidence="6" type="ORF">HG543_20225</name>
</gene>
<dbReference type="AlphaFoldDB" id="A0A848LDK6"/>
<dbReference type="InterPro" id="IPR001279">
    <property type="entry name" value="Metallo-B-lactamas"/>
</dbReference>
<feature type="domain" description="Metallo-beta-lactamase" evidence="5">
    <location>
        <begin position="81"/>
        <end position="308"/>
    </location>
</feature>
<keyword evidence="7" id="KW-1185">Reference proteome</keyword>
<evidence type="ECO:0000313" key="7">
    <source>
        <dbReference type="Proteomes" id="UP000518300"/>
    </source>
</evidence>
<dbReference type="SUPFAM" id="SSF56281">
    <property type="entry name" value="Metallo-hydrolase/oxidoreductase"/>
    <property type="match status" value="1"/>
</dbReference>
<dbReference type="SMART" id="SM00849">
    <property type="entry name" value="Lactamase_B"/>
    <property type="match status" value="1"/>
</dbReference>
<organism evidence="6 7">
    <name type="scientific">Pyxidicoccus fallax</name>
    <dbReference type="NCBI Taxonomy" id="394095"/>
    <lineage>
        <taxon>Bacteria</taxon>
        <taxon>Pseudomonadati</taxon>
        <taxon>Myxococcota</taxon>
        <taxon>Myxococcia</taxon>
        <taxon>Myxococcales</taxon>
        <taxon>Cystobacterineae</taxon>
        <taxon>Myxococcaceae</taxon>
        <taxon>Pyxidicoccus</taxon>
    </lineage>
</organism>
<accession>A0A848LDK6</accession>
<keyword evidence="2" id="KW-0479">Metal-binding</keyword>
<comment type="caution">
    <text evidence="6">The sequence shown here is derived from an EMBL/GenBank/DDBJ whole genome shotgun (WGS) entry which is preliminary data.</text>
</comment>
<comment type="similarity">
    <text evidence="1">Belongs to the metallo-beta-lactamase superfamily.</text>
</comment>
<evidence type="ECO:0000256" key="2">
    <source>
        <dbReference type="ARBA" id="ARBA00022723"/>
    </source>
</evidence>
<protein>
    <submittedName>
        <fullName evidence="6">MBL fold metallo-hydrolase</fullName>
    </submittedName>
</protein>
<dbReference type="Pfam" id="PF00753">
    <property type="entry name" value="Lactamase_B"/>
    <property type="match status" value="1"/>
</dbReference>
<dbReference type="GO" id="GO:0016787">
    <property type="term" value="F:hydrolase activity"/>
    <property type="evidence" value="ECO:0007669"/>
    <property type="project" value="UniProtKB-KW"/>
</dbReference>
<dbReference type="GO" id="GO:0046872">
    <property type="term" value="F:metal ion binding"/>
    <property type="evidence" value="ECO:0007669"/>
    <property type="project" value="UniProtKB-KW"/>
</dbReference>
<dbReference type="PANTHER" id="PTHR42978">
    <property type="entry name" value="QUORUM-QUENCHING LACTONASE YTNP-RELATED-RELATED"/>
    <property type="match status" value="1"/>
</dbReference>
<dbReference type="InterPro" id="IPR051013">
    <property type="entry name" value="MBL_superfamily_lactonases"/>
</dbReference>
<keyword evidence="3 6" id="KW-0378">Hydrolase</keyword>
<reference evidence="6 7" key="1">
    <citation type="submission" date="2020-04" db="EMBL/GenBank/DDBJ databases">
        <title>Draft genome of Pyxidicoccus fallax type strain.</title>
        <authorList>
            <person name="Whitworth D.E."/>
        </authorList>
    </citation>
    <scope>NUCLEOTIDE SEQUENCE [LARGE SCALE GENOMIC DNA]</scope>
    <source>
        <strain evidence="6 7">DSM 14698</strain>
    </source>
</reference>
<keyword evidence="4" id="KW-0862">Zinc</keyword>
<name>A0A848LDK6_9BACT</name>
<proteinExistence type="inferred from homology"/>
<evidence type="ECO:0000256" key="4">
    <source>
        <dbReference type="ARBA" id="ARBA00022833"/>
    </source>
</evidence>
<sequence>MARFRVRWGRIAGLLVAVGLVAGGVKLLTAGLPPAPAHSRAAPDLTALPLVEVCWLELSRSDVWGQLGTAGLTRTDTWRNTASALLVRHPKGDVLIDAGYSPHVHEEVAQRPWLARFFNTVALRGLRDRASVSEALQKVGASPGGLKWFIPSHAHLDHLGGMVELREVPVLLPSEEQALIQAWRERGEVFPEHALAVEGRMTAMAFQPRPYENFDEHFDVFGDGVLVVTRIPGHTPGSIATFVNLSPTRRLVHVGDTVNLAESIQRRVPKSTLLQFFTDTDAEAAGLAVARLAQLHDMEPALHFLPAHDRDAWERFFGGAQTCVKAR</sequence>
<dbReference type="PANTHER" id="PTHR42978:SF3">
    <property type="entry name" value="BLR3078 PROTEIN"/>
    <property type="match status" value="1"/>
</dbReference>
<dbReference type="InterPro" id="IPR036866">
    <property type="entry name" value="RibonucZ/Hydroxyglut_hydro"/>
</dbReference>
<dbReference type="RefSeq" id="WP_169346453.1">
    <property type="nucleotide sequence ID" value="NZ_JABBJJ010000090.1"/>
</dbReference>
<evidence type="ECO:0000259" key="5">
    <source>
        <dbReference type="SMART" id="SM00849"/>
    </source>
</evidence>
<evidence type="ECO:0000256" key="1">
    <source>
        <dbReference type="ARBA" id="ARBA00007749"/>
    </source>
</evidence>